<name>A0A0G4FA37_VITBC</name>
<dbReference type="PROSITE" id="PS51257">
    <property type="entry name" value="PROKAR_LIPOPROTEIN"/>
    <property type="match status" value="1"/>
</dbReference>
<accession>A0A0G4FA37</accession>
<dbReference type="InParanoid" id="A0A0G4FA37"/>
<dbReference type="Proteomes" id="UP000041254">
    <property type="component" value="Unassembled WGS sequence"/>
</dbReference>
<organism evidence="3 4">
    <name type="scientific">Vitrella brassicaformis (strain CCMP3155)</name>
    <dbReference type="NCBI Taxonomy" id="1169540"/>
    <lineage>
        <taxon>Eukaryota</taxon>
        <taxon>Sar</taxon>
        <taxon>Alveolata</taxon>
        <taxon>Colpodellida</taxon>
        <taxon>Vitrellaceae</taxon>
        <taxon>Vitrella</taxon>
    </lineage>
</organism>
<evidence type="ECO:0000256" key="1">
    <source>
        <dbReference type="SAM" id="MobiDB-lite"/>
    </source>
</evidence>
<evidence type="ECO:0000313" key="4">
    <source>
        <dbReference type="Proteomes" id="UP000041254"/>
    </source>
</evidence>
<evidence type="ECO:0000313" key="3">
    <source>
        <dbReference type="EMBL" id="CEM09787.1"/>
    </source>
</evidence>
<dbReference type="OrthoDB" id="449292at2759"/>
<proteinExistence type="predicted"/>
<feature type="region of interest" description="Disordered" evidence="1">
    <location>
        <begin position="49"/>
        <end position="76"/>
    </location>
</feature>
<dbReference type="EMBL" id="CDMY01000395">
    <property type="protein sequence ID" value="CEM09787.1"/>
    <property type="molecule type" value="Genomic_DNA"/>
</dbReference>
<feature type="compositionally biased region" description="Basic residues" evidence="1">
    <location>
        <begin position="50"/>
        <end position="67"/>
    </location>
</feature>
<keyword evidence="2" id="KW-0732">Signal</keyword>
<dbReference type="AlphaFoldDB" id="A0A0G4FA37"/>
<feature type="signal peptide" evidence="2">
    <location>
        <begin position="1"/>
        <end position="36"/>
    </location>
</feature>
<dbReference type="VEuPathDB" id="CryptoDB:Vbra_4379"/>
<feature type="chain" id="PRO_5005188311" evidence="2">
    <location>
        <begin position="37"/>
        <end position="305"/>
    </location>
</feature>
<sequence>MAREGQRSGGCGGLAITPFMLLLVLTASCALCEVSARQQDAPTGLLQLKKGQHKRHGHTHRHGHGSNRQHQEAHERAPALGVDQFDSSLQRAAPYDDTVHTKETATNNAAHATAASRPQQQQQQQQHITRARAPPSIAVDTTDTEWDEVIDDTKDKGGGTAADTGDREAPTEMDLMASRNRGGVKDSKSEVVGLGAAAVDINKRARPKGYDTCLSFASMLRDKGVVGVELVKTWRNTCQPAIESGVASDSYGIMCASLGGAVEPFAQDTNYDAGELCHAVLKVFHDLTAGDAPAPATISAREHAH</sequence>
<feature type="region of interest" description="Disordered" evidence="1">
    <location>
        <begin position="108"/>
        <end position="172"/>
    </location>
</feature>
<evidence type="ECO:0000256" key="2">
    <source>
        <dbReference type="SAM" id="SignalP"/>
    </source>
</evidence>
<gene>
    <name evidence="3" type="ORF">Vbra_4379</name>
</gene>
<feature type="compositionally biased region" description="Low complexity" evidence="1">
    <location>
        <begin position="108"/>
        <end position="126"/>
    </location>
</feature>
<protein>
    <submittedName>
        <fullName evidence="3">Uncharacterized protein</fullName>
    </submittedName>
</protein>
<reference evidence="3 4" key="1">
    <citation type="submission" date="2014-11" db="EMBL/GenBank/DDBJ databases">
        <authorList>
            <person name="Zhu J."/>
            <person name="Qi W."/>
            <person name="Song R."/>
        </authorList>
    </citation>
    <scope>NUCLEOTIDE SEQUENCE [LARGE SCALE GENOMIC DNA]</scope>
</reference>
<keyword evidence="4" id="KW-1185">Reference proteome</keyword>